<sequence>MNFTKLLLVVVMLAAVLLFGSAEAGKLKKIGKKVEKTGKHVANAAQKAGPVVAGVAALV</sequence>
<evidence type="ECO:0000256" key="3">
    <source>
        <dbReference type="ARBA" id="ARBA00022525"/>
    </source>
</evidence>
<feature type="chain" id="PRO_5014305634" evidence="10">
    <location>
        <begin position="25"/>
        <end position="59"/>
    </location>
</feature>
<dbReference type="GO" id="GO:0050829">
    <property type="term" value="P:defense response to Gram-negative bacterium"/>
    <property type="evidence" value="ECO:0007669"/>
    <property type="project" value="UniProtKB-ARBA"/>
</dbReference>
<reference evidence="11" key="2">
    <citation type="journal article" date="2007" name="Science">
        <title>Genome sequence of Aedes aegypti, a major arbovirus vector.</title>
        <authorList>
            <person name="Nene V."/>
            <person name="Wortman J.R."/>
            <person name="Lawson D."/>
            <person name="Haas B."/>
            <person name="Kodira C."/>
            <person name="Tu Z.J."/>
            <person name="Loftus B."/>
            <person name="Xi Z."/>
            <person name="Megy K."/>
            <person name="Grabherr M."/>
            <person name="Ren Q."/>
            <person name="Zdobnov E.M."/>
            <person name="Lobo N.F."/>
            <person name="Campbell K.S."/>
            <person name="Brown S.E."/>
            <person name="Bonaldo M.F."/>
            <person name="Zhu J."/>
            <person name="Sinkins S.P."/>
            <person name="Hogenkamp D.G."/>
            <person name="Amedeo P."/>
            <person name="Arensburger P."/>
            <person name="Atkinson P.W."/>
            <person name="Bidwell S."/>
            <person name="Biedler J."/>
            <person name="Birney E."/>
            <person name="Bruggner R.V."/>
            <person name="Costas J."/>
            <person name="Coy M.R."/>
            <person name="Crabtree J."/>
            <person name="Crawford M."/>
            <person name="Debruyn B."/>
            <person name="Decaprio D."/>
            <person name="Eiglmeier K."/>
            <person name="Eisenstadt E."/>
            <person name="El-Dorry H."/>
            <person name="Gelbart W.M."/>
            <person name="Gomes S.L."/>
            <person name="Hammond M."/>
            <person name="Hannick L.I."/>
            <person name="Hogan J.R."/>
            <person name="Holmes M.H."/>
            <person name="Jaffe D."/>
            <person name="Johnston J.S."/>
            <person name="Kennedy R.C."/>
            <person name="Koo H."/>
            <person name="Kravitz S."/>
            <person name="Kriventseva E.V."/>
            <person name="Kulp D."/>
            <person name="Labutti K."/>
            <person name="Lee E."/>
            <person name="Li S."/>
            <person name="Lovin D.D."/>
            <person name="Mao C."/>
            <person name="Mauceli E."/>
            <person name="Menck C.F."/>
            <person name="Miller J.R."/>
            <person name="Montgomery P."/>
            <person name="Mori A."/>
            <person name="Nascimento A.L."/>
            <person name="Naveira H.F."/>
            <person name="Nusbaum C."/>
            <person name="O'leary S."/>
            <person name="Orvis J."/>
            <person name="Pertea M."/>
            <person name="Quesneville H."/>
            <person name="Reidenbach K.R."/>
            <person name="Rogers Y.H."/>
            <person name="Roth C.W."/>
            <person name="Schneider J.R."/>
            <person name="Schatz M."/>
            <person name="Shumway M."/>
            <person name="Stanke M."/>
            <person name="Stinson E.O."/>
            <person name="Tubio J.M."/>
            <person name="Vanzee J.P."/>
            <person name="Verjovski-Almeida S."/>
            <person name="Werner D."/>
            <person name="White O."/>
            <person name="Wyder S."/>
            <person name="Zeng Q."/>
            <person name="Zhao Q."/>
            <person name="Zhao Y."/>
            <person name="Hill C.A."/>
            <person name="Raikhel A.S."/>
            <person name="Soares M.B."/>
            <person name="Knudson D.L."/>
            <person name="Lee N.H."/>
            <person name="Galagan J."/>
            <person name="Salzberg S.L."/>
            <person name="Paulsen I.T."/>
            <person name="Dimopoulos G."/>
            <person name="Collins F.H."/>
            <person name="Birren B."/>
            <person name="Fraser-Liggett C.M."/>
            <person name="Severson D.W."/>
        </authorList>
    </citation>
    <scope>NUCLEOTIDE SEQUENCE [LARGE SCALE GENOMIC DNA]</scope>
    <source>
        <strain evidence="11">Liverpool</strain>
    </source>
</reference>
<dbReference type="Pfam" id="PF00272">
    <property type="entry name" value="Cecropin"/>
    <property type="match status" value="1"/>
</dbReference>
<reference evidence="11" key="1">
    <citation type="submission" date="2005-10" db="EMBL/GenBank/DDBJ databases">
        <authorList>
            <person name="Loftus B.J."/>
            <person name="Nene V.M."/>
            <person name="Hannick L.I."/>
            <person name="Bidwell S."/>
            <person name="Haas B."/>
            <person name="Amedeo P."/>
            <person name="Orvis J."/>
            <person name="Wortman J.R."/>
            <person name="White O.R."/>
            <person name="Salzberg S."/>
            <person name="Shumway M."/>
            <person name="Koo H."/>
            <person name="Zhao Y."/>
            <person name="Holmes M."/>
            <person name="Miller J."/>
            <person name="Schatz M."/>
            <person name="Pop M."/>
            <person name="Pai G."/>
            <person name="Utterback T."/>
            <person name="Rogers Y.-H."/>
            <person name="Kravitz S."/>
            <person name="Fraser C.M."/>
        </authorList>
    </citation>
    <scope>NUCLEOTIDE SEQUENCE</scope>
    <source>
        <strain evidence="11">Liverpool</strain>
    </source>
</reference>
<evidence type="ECO:0000256" key="2">
    <source>
        <dbReference type="ARBA" id="ARBA00010680"/>
    </source>
</evidence>
<dbReference type="Proteomes" id="UP000682892">
    <property type="component" value="Chromosome 3"/>
</dbReference>
<feature type="signal peptide" evidence="10">
    <location>
        <begin position="1"/>
        <end position="24"/>
    </location>
</feature>
<proteinExistence type="inferred from homology"/>
<dbReference type="SMR" id="J9HSD6"/>
<evidence type="ECO:0000256" key="6">
    <source>
        <dbReference type="ARBA" id="ARBA00022729"/>
    </source>
</evidence>
<dbReference type="InterPro" id="IPR000875">
    <property type="entry name" value="CecC-like"/>
</dbReference>
<dbReference type="PANTHER" id="PTHR38329">
    <property type="entry name" value="CECROPIN-A1-RELATED"/>
    <property type="match status" value="1"/>
</dbReference>
<evidence type="ECO:0000256" key="1">
    <source>
        <dbReference type="ARBA" id="ARBA00004613"/>
    </source>
</evidence>
<dbReference type="GO" id="GO:0019731">
    <property type="term" value="P:antibacterial humoral response"/>
    <property type="evidence" value="ECO:0007669"/>
    <property type="project" value="InterPro"/>
</dbReference>
<comment type="subcellular location">
    <subcellularLocation>
        <location evidence="1 9">Secreted</location>
    </subcellularLocation>
</comment>
<dbReference type="AlphaFoldDB" id="J9HSD6"/>
<evidence type="ECO:0000256" key="4">
    <source>
        <dbReference type="ARBA" id="ARBA00022529"/>
    </source>
</evidence>
<organism evidence="11 12">
    <name type="scientific">Aedes aegypti</name>
    <name type="common">Yellowfever mosquito</name>
    <name type="synonym">Culex aegypti</name>
    <dbReference type="NCBI Taxonomy" id="7159"/>
    <lineage>
        <taxon>Eukaryota</taxon>
        <taxon>Metazoa</taxon>
        <taxon>Ecdysozoa</taxon>
        <taxon>Arthropoda</taxon>
        <taxon>Hexapoda</taxon>
        <taxon>Insecta</taxon>
        <taxon>Pterygota</taxon>
        <taxon>Neoptera</taxon>
        <taxon>Endopterygota</taxon>
        <taxon>Diptera</taxon>
        <taxon>Nematocera</taxon>
        <taxon>Culicoidea</taxon>
        <taxon>Culicidae</taxon>
        <taxon>Culicinae</taxon>
        <taxon>Aedini</taxon>
        <taxon>Aedes</taxon>
        <taxon>Stegomyia</taxon>
    </lineage>
</organism>
<gene>
    <name evidence="11" type="primary">CECH</name>
    <name evidence="11" type="ORF">AaeL_AAEL017211</name>
</gene>
<name>J9HSD6_AEDAE</name>
<dbReference type="InterPro" id="IPR020400">
    <property type="entry name" value="CecC/Srx/CECD"/>
</dbReference>
<keyword evidence="3" id="KW-0964">Secreted</keyword>
<comment type="similarity">
    <text evidence="2 9">Belongs to the cecropin family.</text>
</comment>
<keyword evidence="6 10" id="KW-0732">Signal</keyword>
<keyword evidence="7 9" id="KW-0391">Immunity</keyword>
<evidence type="ECO:0000313" key="12">
    <source>
        <dbReference type="Proteomes" id="UP000682892"/>
    </source>
</evidence>
<accession>J9HSD6</accession>
<dbReference type="GO" id="GO:0050830">
    <property type="term" value="P:defense response to Gram-positive bacterium"/>
    <property type="evidence" value="ECO:0007669"/>
    <property type="project" value="TreeGrafter"/>
</dbReference>
<dbReference type="GO" id="GO:0045087">
    <property type="term" value="P:innate immune response"/>
    <property type="evidence" value="ECO:0007669"/>
    <property type="project" value="UniProtKB-KW"/>
</dbReference>
<evidence type="ECO:0000256" key="10">
    <source>
        <dbReference type="SAM" id="SignalP"/>
    </source>
</evidence>
<evidence type="ECO:0000313" key="11">
    <source>
        <dbReference type="EMBL" id="EJY57523.1"/>
    </source>
</evidence>
<evidence type="ECO:0000256" key="7">
    <source>
        <dbReference type="ARBA" id="ARBA00022859"/>
    </source>
</evidence>
<evidence type="ECO:0000256" key="5">
    <source>
        <dbReference type="ARBA" id="ARBA00022588"/>
    </source>
</evidence>
<evidence type="ECO:0000256" key="8">
    <source>
        <dbReference type="ARBA" id="ARBA00023022"/>
    </source>
</evidence>
<dbReference type="GO" id="GO:0005615">
    <property type="term" value="C:extracellular space"/>
    <property type="evidence" value="ECO:0007669"/>
    <property type="project" value="TreeGrafter"/>
</dbReference>
<protein>
    <submittedName>
        <fullName evidence="11">AAEL017211-PA</fullName>
    </submittedName>
</protein>
<dbReference type="STRING" id="7159.J9HSD6"/>
<dbReference type="PaxDb" id="7159-AAEL017211-PA"/>
<dbReference type="PANTHER" id="PTHR38329:SF1">
    <property type="entry name" value="CECROPIN-A1-RELATED"/>
    <property type="match status" value="1"/>
</dbReference>
<keyword evidence="4 9" id="KW-0929">Antimicrobial</keyword>
<reference evidence="11" key="3">
    <citation type="submission" date="2012-09" db="EMBL/GenBank/DDBJ databases">
        <authorList>
            <consortium name="VectorBase"/>
        </authorList>
    </citation>
    <scope>NUCLEOTIDE SEQUENCE</scope>
    <source>
        <strain evidence="11">Liverpool</strain>
    </source>
</reference>
<dbReference type="HOGENOM" id="CLU_187909_1_1_1"/>
<keyword evidence="5 9" id="KW-0399">Innate immunity</keyword>
<dbReference type="EMBL" id="CH477295">
    <property type="protein sequence ID" value="EJY57523.1"/>
    <property type="molecule type" value="Genomic_DNA"/>
</dbReference>
<evidence type="ECO:0000256" key="9">
    <source>
        <dbReference type="RuleBase" id="RU003948"/>
    </source>
</evidence>
<keyword evidence="8 9" id="KW-0044">Antibiotic</keyword>